<dbReference type="EMBL" id="LWID01000001">
    <property type="protein sequence ID" value="MDG6894400.1"/>
    <property type="molecule type" value="Genomic_DNA"/>
</dbReference>
<protein>
    <recommendedName>
        <fullName evidence="3">AlpA family transcriptional regulator</fullName>
    </recommendedName>
</protein>
<dbReference type="InterPro" id="IPR010260">
    <property type="entry name" value="AlpA"/>
</dbReference>
<evidence type="ECO:0008006" key="3">
    <source>
        <dbReference type="Google" id="ProtNLM"/>
    </source>
</evidence>
<accession>A0A9X4PFU9</accession>
<sequence length="66" mass="7830">MKVITSKEFQQRLGIKQTAFYSWQNPNHPQYKPTFPKPFPLGGRLNGYREDEVNQFINELSSSRKR</sequence>
<organism evidence="1 2">
    <name type="scientific">Volucribacter amazonae</name>
    <dbReference type="NCBI Taxonomy" id="256731"/>
    <lineage>
        <taxon>Bacteria</taxon>
        <taxon>Pseudomonadati</taxon>
        <taxon>Pseudomonadota</taxon>
        <taxon>Gammaproteobacteria</taxon>
        <taxon>Pasteurellales</taxon>
        <taxon>Pasteurellaceae</taxon>
        <taxon>Volucribacter</taxon>
    </lineage>
</organism>
<dbReference type="AlphaFoldDB" id="A0A9X4PFU9"/>
<dbReference type="Proteomes" id="UP001155500">
    <property type="component" value="Unassembled WGS sequence"/>
</dbReference>
<keyword evidence="2" id="KW-1185">Reference proteome</keyword>
<evidence type="ECO:0000313" key="2">
    <source>
        <dbReference type="Proteomes" id="UP001155500"/>
    </source>
</evidence>
<gene>
    <name evidence="1" type="ORF">A6A20_01850</name>
</gene>
<comment type="caution">
    <text evidence="1">The sequence shown here is derived from an EMBL/GenBank/DDBJ whole genome shotgun (WGS) entry which is preliminary data.</text>
</comment>
<evidence type="ECO:0000313" key="1">
    <source>
        <dbReference type="EMBL" id="MDG6894400.1"/>
    </source>
</evidence>
<dbReference type="Pfam" id="PF05930">
    <property type="entry name" value="Phage_AlpA"/>
    <property type="match status" value="1"/>
</dbReference>
<dbReference type="RefSeq" id="WP_279571880.1">
    <property type="nucleotide sequence ID" value="NZ_LWID01000001.1"/>
</dbReference>
<proteinExistence type="predicted"/>
<name>A0A9X4PFU9_9PAST</name>
<reference evidence="1" key="1">
    <citation type="submission" date="2016-03" db="EMBL/GenBank/DDBJ databases">
        <title>Co-evolution between Pasteurellaceae and their hosts.</title>
        <authorList>
            <person name="Hansen M.J."/>
            <person name="Bojesen A.M."/>
            <person name="Planet P."/>
        </authorList>
    </citation>
    <scope>NUCLEOTIDE SEQUENCE</scope>
    <source>
        <strain evidence="1">146/S8/89</strain>
    </source>
</reference>